<protein>
    <submittedName>
        <fullName evidence="1">16510_t:CDS:1</fullName>
    </submittedName>
</protein>
<reference evidence="1" key="1">
    <citation type="submission" date="2021-06" db="EMBL/GenBank/DDBJ databases">
        <authorList>
            <person name="Kallberg Y."/>
            <person name="Tangrot J."/>
            <person name="Rosling A."/>
        </authorList>
    </citation>
    <scope>NUCLEOTIDE SEQUENCE</scope>
    <source>
        <strain evidence="1">IL203A</strain>
    </source>
</reference>
<dbReference type="Proteomes" id="UP000789702">
    <property type="component" value="Unassembled WGS sequence"/>
</dbReference>
<comment type="caution">
    <text evidence="1">The sequence shown here is derived from an EMBL/GenBank/DDBJ whole genome shotgun (WGS) entry which is preliminary data.</text>
</comment>
<feature type="non-terminal residue" evidence="1">
    <location>
        <position position="1"/>
    </location>
</feature>
<gene>
    <name evidence="1" type="ORF">DHETER_LOCUS7689</name>
</gene>
<sequence length="359" mass="40972">KCDTFKCGGCANTILIEGNHILRITREHNHAAKTTEQTLSPPSQIIQSVIANNPSDIYPYVSSYDSLYNLIIPDNLKTTLDGTPFLVKDSTVGDQRILLFTTVSNIQYLSQSLIWLMDRTFDVPTIFQQLYTIHGFVRGDDNSRVLPLVYALMSKPEFVLTDFELAATNAFQAEFISTQSKGCFFHLSQNVYRKVRDARLATQYGTNESFSIKICQIPALAFLSSSEIPGAFNELKGQIPEEADSIVKWFEKIYICRQSVYENNEYDFPRTNNSVETWHRRWETLIGSSNLNIFRFIKEIQKEQNRVQLDITAILQGAPRPTQERLNNACELRIRTVLDDHSSRPLITFLEGIAHNLSL</sequence>
<evidence type="ECO:0000313" key="2">
    <source>
        <dbReference type="Proteomes" id="UP000789702"/>
    </source>
</evidence>
<dbReference type="EMBL" id="CAJVPU010011181">
    <property type="protein sequence ID" value="CAG8612441.1"/>
    <property type="molecule type" value="Genomic_DNA"/>
</dbReference>
<name>A0ACA9MW79_9GLOM</name>
<keyword evidence="2" id="KW-1185">Reference proteome</keyword>
<proteinExistence type="predicted"/>
<evidence type="ECO:0000313" key="1">
    <source>
        <dbReference type="EMBL" id="CAG8612441.1"/>
    </source>
</evidence>
<organism evidence="1 2">
    <name type="scientific">Dentiscutata heterogama</name>
    <dbReference type="NCBI Taxonomy" id="1316150"/>
    <lineage>
        <taxon>Eukaryota</taxon>
        <taxon>Fungi</taxon>
        <taxon>Fungi incertae sedis</taxon>
        <taxon>Mucoromycota</taxon>
        <taxon>Glomeromycotina</taxon>
        <taxon>Glomeromycetes</taxon>
        <taxon>Diversisporales</taxon>
        <taxon>Gigasporaceae</taxon>
        <taxon>Dentiscutata</taxon>
    </lineage>
</organism>
<accession>A0ACA9MW79</accession>